<sequence>MDARTDRPADPDPGRIEVRVSDIGELAASIPHLLGFRPRESVVLISLGGPSGGRVGLTARIDIPPPVAATAMVREVVRTVLTDEPHAVVVAVVSEAPDPPDGTLAHQEAVAEVGVALAAHAVPVQDAVLVRGGRWWSYDCAGPCCAPGRGTPLPEGVSALEVAAVASGAVVECDREALAARIAAPGPEARTAIAETCARTAGALADDILRHGWAAVAAQSWSAVLAAVDRVRPGTPADRLTDVELARLLWGLRDVAVRDRALELALGEDAAAAEQLWTECTRRAPAPLDAAPATLLAVSTWLRGDGAMAGIALARALDGAPDYALARLLAQGLSVCMRPAELRALIEQAAGDRSG</sequence>
<dbReference type="Pfam" id="PF13830">
    <property type="entry name" value="DUF4192"/>
    <property type="match status" value="1"/>
</dbReference>
<dbReference type="Proteomes" id="UP000198589">
    <property type="component" value="Unassembled WGS sequence"/>
</dbReference>
<keyword evidence="2" id="KW-1185">Reference proteome</keyword>
<evidence type="ECO:0008006" key="3">
    <source>
        <dbReference type="Google" id="ProtNLM"/>
    </source>
</evidence>
<dbReference type="STRING" id="1798228.SAMN05216574_1267"/>
<dbReference type="InterPro" id="IPR025447">
    <property type="entry name" value="DUF4192"/>
</dbReference>
<accession>A0A1I2LFV8</accession>
<reference evidence="2" key="1">
    <citation type="submission" date="2016-10" db="EMBL/GenBank/DDBJ databases">
        <authorList>
            <person name="Varghese N."/>
            <person name="Submissions S."/>
        </authorList>
    </citation>
    <scope>NUCLEOTIDE SEQUENCE [LARGE SCALE GENOMIC DNA]</scope>
    <source>
        <strain evidence="2">DSM 46838</strain>
    </source>
</reference>
<evidence type="ECO:0000313" key="2">
    <source>
        <dbReference type="Proteomes" id="UP000198589"/>
    </source>
</evidence>
<protein>
    <recommendedName>
        <fullName evidence="3">DUF4192 domain-containing protein</fullName>
    </recommendedName>
</protein>
<organism evidence="1 2">
    <name type="scientific">Blastococcus tunisiensis</name>
    <dbReference type="NCBI Taxonomy" id="1798228"/>
    <lineage>
        <taxon>Bacteria</taxon>
        <taxon>Bacillati</taxon>
        <taxon>Actinomycetota</taxon>
        <taxon>Actinomycetes</taxon>
        <taxon>Geodermatophilales</taxon>
        <taxon>Geodermatophilaceae</taxon>
        <taxon>Blastococcus</taxon>
    </lineage>
</organism>
<dbReference type="AlphaFoldDB" id="A0A1I2LFV8"/>
<gene>
    <name evidence="1" type="ORF">SAMN05216574_1267</name>
</gene>
<dbReference type="EMBL" id="FOND01000026">
    <property type="protein sequence ID" value="SFF76021.1"/>
    <property type="molecule type" value="Genomic_DNA"/>
</dbReference>
<proteinExistence type="predicted"/>
<dbReference type="RefSeq" id="WP_092203254.1">
    <property type="nucleotide sequence ID" value="NZ_FOND01000026.1"/>
</dbReference>
<name>A0A1I2LFV8_9ACTN</name>
<dbReference type="OrthoDB" id="3264463at2"/>
<evidence type="ECO:0000313" key="1">
    <source>
        <dbReference type="EMBL" id="SFF76021.1"/>
    </source>
</evidence>